<dbReference type="EMBL" id="CBLY010000002">
    <property type="protein sequence ID" value="CDG32793.1"/>
    <property type="molecule type" value="Genomic_DNA"/>
</dbReference>
<keyword evidence="1" id="KW-0472">Membrane</keyword>
<name>A0A7U7G443_9PROT</name>
<keyword evidence="1" id="KW-1133">Transmembrane helix</keyword>
<feature type="transmembrane region" description="Helical" evidence="1">
    <location>
        <begin position="18"/>
        <end position="35"/>
    </location>
</feature>
<dbReference type="Proteomes" id="UP000027590">
    <property type="component" value="Unassembled WGS sequence"/>
</dbReference>
<evidence type="ECO:0000256" key="1">
    <source>
        <dbReference type="SAM" id="Phobius"/>
    </source>
</evidence>
<comment type="caution">
    <text evidence="2">The sequence shown here is derived from an EMBL/GenBank/DDBJ whole genome shotgun (WGS) entry which is preliminary data.</text>
</comment>
<reference evidence="2 3" key="1">
    <citation type="journal article" date="2014" name="Genome Biol. Evol.">
        <title>Acetic acid bacteria genomes reveal functional traits for adaptation to life in insect guts.</title>
        <authorList>
            <person name="Chouaia B."/>
            <person name="Gaiarsa S."/>
            <person name="Crotti E."/>
            <person name="Comandatore F."/>
            <person name="Degli Esposti M."/>
            <person name="Ricci I."/>
            <person name="Alma A."/>
            <person name="Favia G."/>
            <person name="Bandi C."/>
            <person name="Daffonchio D."/>
        </authorList>
    </citation>
    <scope>NUCLEOTIDE SEQUENCE [LARGE SCALE GENOMIC DNA]</scope>
    <source>
        <strain evidence="3">AM169</strain>
    </source>
</reference>
<dbReference type="AlphaFoldDB" id="A0A7U7G443"/>
<evidence type="ECO:0000313" key="3">
    <source>
        <dbReference type="Proteomes" id="UP000027590"/>
    </source>
</evidence>
<reference evidence="2 3" key="2">
    <citation type="journal article" date="2014" name="PLoS ONE">
        <title>Evolution of mitochondria reconstructed from the energy metabolism of living bacteria.</title>
        <authorList>
            <person name="Degli Esposti M."/>
            <person name="Chouaia B."/>
            <person name="Comandatore F."/>
            <person name="Crotti E."/>
            <person name="Sassera D."/>
            <person name="Lievens P.M."/>
            <person name="Daffonchio D."/>
            <person name="Bandi C."/>
        </authorList>
    </citation>
    <scope>NUCLEOTIDE SEQUENCE [LARGE SCALE GENOMIC DNA]</scope>
    <source>
        <strain evidence="3">AM169</strain>
    </source>
</reference>
<evidence type="ECO:0000313" key="2">
    <source>
        <dbReference type="EMBL" id="CDG32793.1"/>
    </source>
</evidence>
<organism evidence="2 3">
    <name type="scientific">Parasaccharibacter apium</name>
    <dbReference type="NCBI Taxonomy" id="1510841"/>
    <lineage>
        <taxon>Bacteria</taxon>
        <taxon>Pseudomonadati</taxon>
        <taxon>Pseudomonadota</taxon>
        <taxon>Alphaproteobacteria</taxon>
        <taxon>Acetobacterales</taxon>
        <taxon>Acetobacteraceae</taxon>
        <taxon>Parasaccharibacter</taxon>
    </lineage>
</organism>
<gene>
    <name evidence="2" type="ORF">SACS_0055</name>
</gene>
<protein>
    <submittedName>
        <fullName evidence="2">Uncharacterized protein</fullName>
    </submittedName>
</protein>
<proteinExistence type="predicted"/>
<accession>A0A7U7G443</accession>
<sequence length="41" mass="4873">MTDVIESFPGEKIASERLKYLMVVCIVSYIFFLWIKQMKKS</sequence>
<keyword evidence="1" id="KW-0812">Transmembrane</keyword>